<protein>
    <recommendedName>
        <fullName evidence="3">Lipoprotein</fullName>
    </recommendedName>
</protein>
<evidence type="ECO:0008006" key="3">
    <source>
        <dbReference type="Google" id="ProtNLM"/>
    </source>
</evidence>
<evidence type="ECO:0000313" key="1">
    <source>
        <dbReference type="EMBL" id="GAA4130467.1"/>
    </source>
</evidence>
<name>A0ABP7Y4R7_9FLAO</name>
<dbReference type="Proteomes" id="UP001501333">
    <property type="component" value="Unassembled WGS sequence"/>
</dbReference>
<reference evidence="2" key="1">
    <citation type="journal article" date="2019" name="Int. J. Syst. Evol. Microbiol.">
        <title>The Global Catalogue of Microorganisms (GCM) 10K type strain sequencing project: providing services to taxonomists for standard genome sequencing and annotation.</title>
        <authorList>
            <consortium name="The Broad Institute Genomics Platform"/>
            <consortium name="The Broad Institute Genome Sequencing Center for Infectious Disease"/>
            <person name="Wu L."/>
            <person name="Ma J."/>
        </authorList>
    </citation>
    <scope>NUCLEOTIDE SEQUENCE [LARGE SCALE GENOMIC DNA]</scope>
    <source>
        <strain evidence="2">JCM 17386</strain>
    </source>
</reference>
<comment type="caution">
    <text evidence="1">The sequence shown here is derived from an EMBL/GenBank/DDBJ whole genome shotgun (WGS) entry which is preliminary data.</text>
</comment>
<evidence type="ECO:0000313" key="2">
    <source>
        <dbReference type="Proteomes" id="UP001501333"/>
    </source>
</evidence>
<dbReference type="RefSeq" id="WP_229355994.1">
    <property type="nucleotide sequence ID" value="NZ_BAABAO010000006.1"/>
</dbReference>
<proteinExistence type="predicted"/>
<gene>
    <name evidence="1" type="ORF">GCM10022250_21370</name>
</gene>
<accession>A0ABP7Y4R7</accession>
<dbReference type="EMBL" id="BAABAO010000006">
    <property type="protein sequence ID" value="GAA4130467.1"/>
    <property type="molecule type" value="Genomic_DNA"/>
</dbReference>
<keyword evidence="2" id="KW-1185">Reference proteome</keyword>
<dbReference type="PROSITE" id="PS51257">
    <property type="entry name" value="PROKAR_LIPOPROTEIN"/>
    <property type="match status" value="1"/>
</dbReference>
<organism evidence="1 2">
    <name type="scientific">Flavobacterium chungbukense</name>
    <dbReference type="NCBI Taxonomy" id="877464"/>
    <lineage>
        <taxon>Bacteria</taxon>
        <taxon>Pseudomonadati</taxon>
        <taxon>Bacteroidota</taxon>
        <taxon>Flavobacteriia</taxon>
        <taxon>Flavobacteriales</taxon>
        <taxon>Flavobacteriaceae</taxon>
        <taxon>Flavobacterium</taxon>
    </lineage>
</organism>
<sequence length="162" mass="19546">MGIKKIAFLILLFFIGSCSRKTDYKPTVKLDSILKNEKLKKDYAEFRFDNVYLVLRMEKKQSFVKFSREASIDDLVLMTECEKPIVRCFAFKVLAERNYSKIRELLFRHRNDNEYLDVYHPPCVRVNEMVKVYMLQQLDPFSNCKMKFSRVEYDRIFADFFR</sequence>